<keyword evidence="4" id="KW-0808">Transferase</keyword>
<dbReference type="EMBL" id="PGGS01000003">
    <property type="protein sequence ID" value="PNH12843.1"/>
    <property type="molecule type" value="Genomic_DNA"/>
</dbReference>
<dbReference type="PANTHER" id="PTHR10285">
    <property type="entry name" value="URIDINE KINASE"/>
    <property type="match status" value="1"/>
</dbReference>
<gene>
    <name evidence="4" type="ORF">TSOC_000172</name>
</gene>
<evidence type="ECO:0000313" key="4">
    <source>
        <dbReference type="EMBL" id="PNH12843.1"/>
    </source>
</evidence>
<feature type="region of interest" description="Disordered" evidence="2">
    <location>
        <begin position="1"/>
        <end position="31"/>
    </location>
</feature>
<protein>
    <submittedName>
        <fullName evidence="4">Uridine kinase-like protein 4</fullName>
    </submittedName>
</protein>
<dbReference type="InterPro" id="IPR000836">
    <property type="entry name" value="PRTase_dom"/>
</dbReference>
<keyword evidence="4" id="KW-0418">Kinase</keyword>
<comment type="pathway">
    <text evidence="1">Pyrimidine metabolism; CTP biosynthesis via salvage pathway; CTP from cytidine: step 1/3.</text>
</comment>
<reference evidence="4 5" key="1">
    <citation type="journal article" date="2017" name="Mol. Biol. Evol.">
        <title>The 4-celled Tetrabaena socialis nuclear genome reveals the essential components for genetic control of cell number at the origin of multicellularity in the volvocine lineage.</title>
        <authorList>
            <person name="Featherston J."/>
            <person name="Arakaki Y."/>
            <person name="Hanschen E.R."/>
            <person name="Ferris P.J."/>
            <person name="Michod R.E."/>
            <person name="Olson B.J.S.C."/>
            <person name="Nozaki H."/>
            <person name="Durand P.M."/>
        </authorList>
    </citation>
    <scope>NUCLEOTIDE SEQUENCE [LARGE SCALE GENOMIC DNA]</scope>
    <source>
        <strain evidence="4 5">NIES-571</strain>
    </source>
</reference>
<evidence type="ECO:0000259" key="3">
    <source>
        <dbReference type="Pfam" id="PF14681"/>
    </source>
</evidence>
<dbReference type="Proteomes" id="UP000236333">
    <property type="component" value="Unassembled WGS sequence"/>
</dbReference>
<evidence type="ECO:0000256" key="2">
    <source>
        <dbReference type="SAM" id="MobiDB-lite"/>
    </source>
</evidence>
<dbReference type="AlphaFoldDB" id="A0A2J8AK09"/>
<dbReference type="CDD" id="cd06223">
    <property type="entry name" value="PRTases_typeI"/>
    <property type="match status" value="1"/>
</dbReference>
<dbReference type="GO" id="GO:0016301">
    <property type="term" value="F:kinase activity"/>
    <property type="evidence" value="ECO:0007669"/>
    <property type="project" value="UniProtKB-KW"/>
</dbReference>
<name>A0A2J8AK09_9CHLO</name>
<comment type="caution">
    <text evidence="4">The sequence shown here is derived from an EMBL/GenBank/DDBJ whole genome shotgun (WGS) entry which is preliminary data.</text>
</comment>
<dbReference type="SUPFAM" id="SSF52540">
    <property type="entry name" value="P-loop containing nucleoside triphosphate hydrolases"/>
    <property type="match status" value="1"/>
</dbReference>
<feature type="domain" description="Phosphoribosyltransferase" evidence="3">
    <location>
        <begin position="153"/>
        <end position="255"/>
    </location>
</feature>
<accession>A0A2J8AK09</accession>
<proteinExistence type="predicted"/>
<dbReference type="SUPFAM" id="SSF53271">
    <property type="entry name" value="PRTase-like"/>
    <property type="match status" value="1"/>
</dbReference>
<dbReference type="Pfam" id="PF14681">
    <property type="entry name" value="UPRTase"/>
    <property type="match status" value="1"/>
</dbReference>
<dbReference type="PRINTS" id="PR00988">
    <property type="entry name" value="URIDINKINASE"/>
</dbReference>
<dbReference type="InterPro" id="IPR029057">
    <property type="entry name" value="PRTase-like"/>
</dbReference>
<dbReference type="InterPro" id="IPR027417">
    <property type="entry name" value="P-loop_NTPase"/>
</dbReference>
<sequence>MGLSPRSPGAPVVNSVTMRDRSCAGDGRDSLELETTEAERELRRTMSPQFRQNRHPFLIGVSGGTASGKTTVCDRIMQRLHDQCVVMLSQDSFYRTLTPAEMVLAKNNAYNFDHPDALDRPAILHCLTKLKEGRSVEIPIYDFALHSRVEETRHGKSEDIVYEKLPSDIARRYVLLMDPVLGTGNTACKAIQVLLDKGVQQHKILFLCIIAAPPGVHRVCQTYPGVKVITSEIDTGIDDNWAVIPGVGEFGDRYYC</sequence>
<organism evidence="4 5">
    <name type="scientific">Tetrabaena socialis</name>
    <dbReference type="NCBI Taxonomy" id="47790"/>
    <lineage>
        <taxon>Eukaryota</taxon>
        <taxon>Viridiplantae</taxon>
        <taxon>Chlorophyta</taxon>
        <taxon>core chlorophytes</taxon>
        <taxon>Chlorophyceae</taxon>
        <taxon>CS clade</taxon>
        <taxon>Chlamydomonadales</taxon>
        <taxon>Tetrabaenaceae</taxon>
        <taxon>Tetrabaena</taxon>
    </lineage>
</organism>
<evidence type="ECO:0000256" key="1">
    <source>
        <dbReference type="ARBA" id="ARBA00004784"/>
    </source>
</evidence>
<keyword evidence="5" id="KW-1185">Reference proteome</keyword>
<feature type="compositionally biased region" description="Basic and acidic residues" evidence="2">
    <location>
        <begin position="18"/>
        <end position="31"/>
    </location>
</feature>
<dbReference type="OrthoDB" id="106623at2759"/>
<dbReference type="GO" id="GO:0005524">
    <property type="term" value="F:ATP binding"/>
    <property type="evidence" value="ECO:0007669"/>
    <property type="project" value="InterPro"/>
</dbReference>
<dbReference type="Gene3D" id="3.40.50.2020">
    <property type="match status" value="1"/>
</dbReference>
<evidence type="ECO:0000313" key="5">
    <source>
        <dbReference type="Proteomes" id="UP000236333"/>
    </source>
</evidence>